<dbReference type="EMBL" id="UYWY01020406">
    <property type="protein sequence ID" value="VDM41480.1"/>
    <property type="molecule type" value="Genomic_DNA"/>
</dbReference>
<dbReference type="Gene3D" id="1.25.40.10">
    <property type="entry name" value="Tetratricopeptide repeat domain"/>
    <property type="match status" value="1"/>
</dbReference>
<evidence type="ECO:0000256" key="1">
    <source>
        <dbReference type="SAM" id="MobiDB-lite"/>
    </source>
</evidence>
<evidence type="ECO:0000313" key="2">
    <source>
        <dbReference type="EMBL" id="VDM41480.1"/>
    </source>
</evidence>
<dbReference type="WBParaSite" id="TCNE_0001015901-mRNA-1">
    <property type="protein sequence ID" value="TCNE_0001015901-mRNA-1"/>
    <property type="gene ID" value="TCNE_0001015901"/>
</dbReference>
<dbReference type="GO" id="GO:0003730">
    <property type="term" value="F:mRNA 3'-UTR binding"/>
    <property type="evidence" value="ECO:0007669"/>
    <property type="project" value="TreeGrafter"/>
</dbReference>
<dbReference type="PANTHER" id="PTHR46669:SF1">
    <property type="entry name" value="LEUCINE-RICH PPR MOTIF-CONTAINING PROTEIN, MITOCHONDRIAL"/>
    <property type="match status" value="1"/>
</dbReference>
<organism evidence="3 4">
    <name type="scientific">Toxocara canis</name>
    <name type="common">Canine roundworm</name>
    <dbReference type="NCBI Taxonomy" id="6265"/>
    <lineage>
        <taxon>Eukaryota</taxon>
        <taxon>Metazoa</taxon>
        <taxon>Ecdysozoa</taxon>
        <taxon>Nematoda</taxon>
        <taxon>Chromadorea</taxon>
        <taxon>Rhabditida</taxon>
        <taxon>Spirurina</taxon>
        <taxon>Ascaridomorpha</taxon>
        <taxon>Ascaridoidea</taxon>
        <taxon>Toxocaridae</taxon>
        <taxon>Toxocara</taxon>
    </lineage>
</organism>
<dbReference type="Proteomes" id="UP000050794">
    <property type="component" value="Unassembled WGS sequence"/>
</dbReference>
<keyword evidence="3" id="KW-1185">Reference proteome</keyword>
<dbReference type="GO" id="GO:0005634">
    <property type="term" value="C:nucleus"/>
    <property type="evidence" value="ECO:0007669"/>
    <property type="project" value="TreeGrafter"/>
</dbReference>
<dbReference type="InterPro" id="IPR033490">
    <property type="entry name" value="LRP130"/>
</dbReference>
<evidence type="ECO:0000313" key="3">
    <source>
        <dbReference type="Proteomes" id="UP000050794"/>
    </source>
</evidence>
<feature type="region of interest" description="Disordered" evidence="1">
    <location>
        <begin position="345"/>
        <end position="367"/>
    </location>
</feature>
<protein>
    <submittedName>
        <fullName evidence="4">MYND-type domain-containing protein</fullName>
    </submittedName>
</protein>
<dbReference type="InterPro" id="IPR011990">
    <property type="entry name" value="TPR-like_helical_dom_sf"/>
</dbReference>
<reference evidence="4" key="1">
    <citation type="submission" date="2016-06" db="UniProtKB">
        <authorList>
            <consortium name="WormBaseParasite"/>
        </authorList>
    </citation>
    <scope>IDENTIFICATION</scope>
</reference>
<dbReference type="PANTHER" id="PTHR46669">
    <property type="entry name" value="LEUCINE-RICH PPR MOTIF-CONTAINING PROTEIN, MITOCHONDRIAL"/>
    <property type="match status" value="1"/>
</dbReference>
<gene>
    <name evidence="2" type="ORF">TCNE_LOCUS10159</name>
</gene>
<dbReference type="AlphaFoldDB" id="A0A183UNT9"/>
<name>A0A183UNT9_TOXCA</name>
<reference evidence="2 3" key="2">
    <citation type="submission" date="2018-11" db="EMBL/GenBank/DDBJ databases">
        <authorList>
            <consortium name="Pathogen Informatics"/>
        </authorList>
    </citation>
    <scope>NUCLEOTIDE SEQUENCE [LARGE SCALE GENOMIC DNA]</scope>
</reference>
<sequence>MKTSRSTNASTSIERLSSKNEQLLPRGDFIGVPAANAKAKRSSNPEVIVTHLHQQMVRNFRVNGEIFLRDVLSRIENKDHEMISALRRSPSRYIPLLLSMCGHVMSDITNEGRTLILNRLWNALQENGISFHLVTGFEEDFQMDIESFNNRLTAYIENEHAFDAWKLLREAEVRLKLSPDVNTFNTLITRLSLDGNQSAEKYGDDILPKLYSANIRASAARGDIDRLAKVLRCAIVSRPDMRGSKDRYVLNVPYETVFDTVWILTQKSVDGEGREHETICTQMLERTSRRAGFFKHLYREVERHICHMRYYSAAMLLEEVKRVRDCLANQDRTCVDEQRKKTPRKVKSFEREREEEEEEEEEEAEAEEEEAQAIILSIRFPDVLLYSTLTSRHMTPERKFEYFSELVDMVDQSRERIHVILPLLVCCESLPERLKMIFRCASIGYKDISELDIRMLSRVLLNPMFEFYAPKQSSEAATLDCISKVLKSYSITPEDAEKVHLFLKLHGFPEETDFEELVPRLLELYLQNQDWPSLTSLLHMLSSSSQKGSSLSNHHLMKILRRHVADFSNIPTSIEFAYELRRLFPDGESIFHKENFYNSVVTARDLFAACLEVADLRVERVAQSMDLLRTVIKLDLFELQREETISDFFVRVVLIRINWNEALNTWLKFQSSLDCSNGMVRLLKYAYRGRNHVGVQFVLRKAKTFMVDSRVNAVHAATLVSLHMFEEAEQIFKAGLSSYETTCALRLINALNFRKPDGEFNINFSKMCLQYTDLAKNSSDCQAFHAEWLKTCESQRLGEIAIHIYMLFKRHGQLLNLEQMQRVQNLVEEYDTFSRRWIYLPDGLLNMEKTEEFRQFERQKKEFEKDFEECRKGQLVVVDECKPKELMIKSVE</sequence>
<feature type="compositionally biased region" description="Acidic residues" evidence="1">
    <location>
        <begin position="353"/>
        <end position="367"/>
    </location>
</feature>
<dbReference type="GO" id="GO:0005739">
    <property type="term" value="C:mitochondrion"/>
    <property type="evidence" value="ECO:0007669"/>
    <property type="project" value="TreeGrafter"/>
</dbReference>
<dbReference type="GO" id="GO:0070129">
    <property type="term" value="P:regulation of mitochondrial translation"/>
    <property type="evidence" value="ECO:0007669"/>
    <property type="project" value="TreeGrafter"/>
</dbReference>
<evidence type="ECO:0000313" key="4">
    <source>
        <dbReference type="WBParaSite" id="TCNE_0001015901-mRNA-1"/>
    </source>
</evidence>
<accession>A0A183UNT9</accession>
<proteinExistence type="predicted"/>